<dbReference type="SUPFAM" id="SSF52141">
    <property type="entry name" value="Uracil-DNA glycosylase-like"/>
    <property type="match status" value="1"/>
</dbReference>
<dbReference type="HAMAP" id="MF_00148">
    <property type="entry name" value="UDG"/>
    <property type="match status" value="1"/>
</dbReference>
<evidence type="ECO:0000256" key="9">
    <source>
        <dbReference type="PROSITE-ProRule" id="PRU10072"/>
    </source>
</evidence>
<accession>A0A502M9C9</accession>
<feature type="active site" description="Proton acceptor" evidence="8 9">
    <location>
        <position position="57"/>
    </location>
</feature>
<name>A0A502M9C9_9MOLU</name>
<keyword evidence="5 8" id="KW-0227">DNA damage</keyword>
<dbReference type="NCBIfam" id="NF003592">
    <property type="entry name" value="PRK05254.1-5"/>
    <property type="match status" value="1"/>
</dbReference>
<evidence type="ECO:0000256" key="5">
    <source>
        <dbReference type="ARBA" id="ARBA00022763"/>
    </source>
</evidence>
<feature type="domain" description="Uracil-DNA glycosylase-like" evidence="11">
    <location>
        <begin position="42"/>
        <end position="202"/>
    </location>
</feature>
<evidence type="ECO:0000259" key="11">
    <source>
        <dbReference type="SMART" id="SM00986"/>
    </source>
</evidence>
<comment type="similarity">
    <text evidence="3 8 10">Belongs to the uracil-DNA glycosylase (UDG) superfamily. UNG family.</text>
</comment>
<keyword evidence="8" id="KW-0963">Cytoplasm</keyword>
<dbReference type="InterPro" id="IPR018085">
    <property type="entry name" value="Ura-DNA_Glyclase_AS"/>
</dbReference>
<keyword evidence="6 8" id="KW-0378">Hydrolase</keyword>
<sequence length="215" mass="25126">MSFNFESFLKTEENKEYFKTIKEILNLKNLCPKKEDIFNAFKNFNFETLKVIIIGQDPYPNIEDAHGLAFSSLNKKTPASLKNIFKVIKQDYKDVDFKTNNLENWKNQGVLLLNMILSTEIGFSLKHKNKGWETFNINLLNKLNTEYSNIIYVILGNQAKKFVSKLINLNNQIILETSHPSPLSCNKGFLDSRIFYLVNEELKKLNKEIIKWDTF</sequence>
<dbReference type="Pfam" id="PF03167">
    <property type="entry name" value="UDG"/>
    <property type="match status" value="1"/>
</dbReference>
<evidence type="ECO:0000256" key="7">
    <source>
        <dbReference type="ARBA" id="ARBA00023204"/>
    </source>
</evidence>
<dbReference type="NCBIfam" id="NF003588">
    <property type="entry name" value="PRK05254.1-1"/>
    <property type="match status" value="1"/>
</dbReference>
<comment type="catalytic activity">
    <reaction evidence="1 8 10">
        <text>Hydrolyzes single-stranded DNA or mismatched double-stranded DNA and polynucleotides, releasing free uracil.</text>
        <dbReference type="EC" id="3.2.2.27"/>
    </reaction>
</comment>
<dbReference type="CDD" id="cd10027">
    <property type="entry name" value="UDG-F1-like"/>
    <property type="match status" value="1"/>
</dbReference>
<dbReference type="EC" id="3.2.2.27" evidence="4 8"/>
<evidence type="ECO:0000313" key="12">
    <source>
        <dbReference type="EMBL" id="TPI02527.1"/>
    </source>
</evidence>
<dbReference type="GO" id="GO:0005737">
    <property type="term" value="C:cytoplasm"/>
    <property type="evidence" value="ECO:0007669"/>
    <property type="project" value="UniProtKB-SubCell"/>
</dbReference>
<protein>
    <recommendedName>
        <fullName evidence="4 8">Uracil-DNA glycosylase</fullName>
        <shortName evidence="8">UDG</shortName>
        <ecNumber evidence="4 8">3.2.2.27</ecNumber>
    </recommendedName>
</protein>
<dbReference type="PROSITE" id="PS00130">
    <property type="entry name" value="U_DNA_GLYCOSYLASE"/>
    <property type="match status" value="1"/>
</dbReference>
<dbReference type="Gene3D" id="3.40.470.10">
    <property type="entry name" value="Uracil-DNA glycosylase-like domain"/>
    <property type="match status" value="1"/>
</dbReference>
<evidence type="ECO:0000256" key="1">
    <source>
        <dbReference type="ARBA" id="ARBA00001400"/>
    </source>
</evidence>
<dbReference type="InterPro" id="IPR005122">
    <property type="entry name" value="Uracil-DNA_glycosylase-like"/>
</dbReference>
<evidence type="ECO:0000256" key="10">
    <source>
        <dbReference type="RuleBase" id="RU003780"/>
    </source>
</evidence>
<organism evidence="12 13">
    <name type="scientific">Mycoplasma struthionis</name>
    <dbReference type="NCBI Taxonomy" id="538220"/>
    <lineage>
        <taxon>Bacteria</taxon>
        <taxon>Bacillati</taxon>
        <taxon>Mycoplasmatota</taxon>
        <taxon>Mollicutes</taxon>
        <taxon>Mycoplasmataceae</taxon>
        <taxon>Mycoplasma</taxon>
    </lineage>
</organism>
<comment type="subcellular location">
    <subcellularLocation>
        <location evidence="8">Cytoplasm</location>
    </subcellularLocation>
</comment>
<dbReference type="EMBL" id="VFSY01000016">
    <property type="protein sequence ID" value="TPI02527.1"/>
    <property type="molecule type" value="Genomic_DNA"/>
</dbReference>
<dbReference type="NCBIfam" id="TIGR00628">
    <property type="entry name" value="ung"/>
    <property type="match status" value="1"/>
</dbReference>
<evidence type="ECO:0000256" key="8">
    <source>
        <dbReference type="HAMAP-Rule" id="MF_00148"/>
    </source>
</evidence>
<dbReference type="InterPro" id="IPR036895">
    <property type="entry name" value="Uracil-DNA_glycosylase-like_sf"/>
</dbReference>
<proteinExistence type="inferred from homology"/>
<dbReference type="AlphaFoldDB" id="A0A502M9C9"/>
<evidence type="ECO:0000256" key="2">
    <source>
        <dbReference type="ARBA" id="ARBA00002631"/>
    </source>
</evidence>
<reference evidence="12 13" key="1">
    <citation type="submission" date="2019-06" db="EMBL/GenBank/DDBJ databases">
        <title>A comparative genomics study of ostrich specific Mycoplasmas.</title>
        <authorList>
            <person name="Botes A."/>
            <person name="Nel T."/>
        </authorList>
    </citation>
    <scope>NUCLEOTIDE SEQUENCE [LARGE SCALE GENOMIC DNA]</scope>
    <source>
        <strain evidence="12 13">Ms01</strain>
    </source>
</reference>
<evidence type="ECO:0000256" key="4">
    <source>
        <dbReference type="ARBA" id="ARBA00012030"/>
    </source>
</evidence>
<dbReference type="PANTHER" id="PTHR11264:SF0">
    <property type="entry name" value="URACIL-DNA GLYCOSYLASE"/>
    <property type="match status" value="1"/>
</dbReference>
<keyword evidence="7 8" id="KW-0234">DNA repair</keyword>
<keyword evidence="12" id="KW-0326">Glycosidase</keyword>
<dbReference type="RefSeq" id="WP_140700911.1">
    <property type="nucleotide sequence ID" value="NZ_VFSY01000016.1"/>
</dbReference>
<dbReference type="InterPro" id="IPR002043">
    <property type="entry name" value="UDG_fam1"/>
</dbReference>
<evidence type="ECO:0000256" key="3">
    <source>
        <dbReference type="ARBA" id="ARBA00008184"/>
    </source>
</evidence>
<dbReference type="GO" id="GO:0097510">
    <property type="term" value="P:base-excision repair, AP site formation via deaminated base removal"/>
    <property type="evidence" value="ECO:0007669"/>
    <property type="project" value="TreeGrafter"/>
</dbReference>
<comment type="function">
    <text evidence="2 8 10">Excises uracil residues from the DNA which can arise as a result of misincorporation of dUMP residues by DNA polymerase or due to deamination of cytosine.</text>
</comment>
<dbReference type="Proteomes" id="UP000317904">
    <property type="component" value="Unassembled WGS sequence"/>
</dbReference>
<dbReference type="GO" id="GO:0004844">
    <property type="term" value="F:uracil DNA N-glycosylase activity"/>
    <property type="evidence" value="ECO:0007669"/>
    <property type="project" value="UniProtKB-UniRule"/>
</dbReference>
<gene>
    <name evidence="8" type="primary">ung</name>
    <name evidence="12" type="ORF">FJM01_00540</name>
</gene>
<comment type="caution">
    <text evidence="12">The sequence shown here is derived from an EMBL/GenBank/DDBJ whole genome shotgun (WGS) entry which is preliminary data.</text>
</comment>
<dbReference type="SMART" id="SM00986">
    <property type="entry name" value="UDG"/>
    <property type="match status" value="1"/>
</dbReference>
<evidence type="ECO:0000313" key="13">
    <source>
        <dbReference type="Proteomes" id="UP000317904"/>
    </source>
</evidence>
<dbReference type="PANTHER" id="PTHR11264">
    <property type="entry name" value="URACIL-DNA GLYCOSYLASE"/>
    <property type="match status" value="1"/>
</dbReference>
<dbReference type="SMART" id="SM00987">
    <property type="entry name" value="UreE_C"/>
    <property type="match status" value="1"/>
</dbReference>
<evidence type="ECO:0000256" key="6">
    <source>
        <dbReference type="ARBA" id="ARBA00022801"/>
    </source>
</evidence>